<evidence type="ECO:0000256" key="2">
    <source>
        <dbReference type="SAM" id="SignalP"/>
    </source>
</evidence>
<dbReference type="KEGG" id="scad:DN051_15860"/>
<evidence type="ECO:0000313" key="3">
    <source>
        <dbReference type="EMBL" id="AWW37938.1"/>
    </source>
</evidence>
<feature type="region of interest" description="Disordered" evidence="1">
    <location>
        <begin position="63"/>
        <end position="86"/>
    </location>
</feature>
<organism evidence="3 4">
    <name type="scientific">Streptomyces cadmiisoli</name>
    <dbReference type="NCBI Taxonomy" id="2184053"/>
    <lineage>
        <taxon>Bacteria</taxon>
        <taxon>Bacillati</taxon>
        <taxon>Actinomycetota</taxon>
        <taxon>Actinomycetes</taxon>
        <taxon>Kitasatosporales</taxon>
        <taxon>Streptomycetaceae</taxon>
        <taxon>Streptomyces</taxon>
        <taxon>Streptomyces aurantiacus group</taxon>
    </lineage>
</organism>
<evidence type="ECO:0000313" key="4">
    <source>
        <dbReference type="Proteomes" id="UP000249616"/>
    </source>
</evidence>
<feature type="chain" id="PRO_5038830286" description="ATP-binding protein" evidence="2">
    <location>
        <begin position="31"/>
        <end position="127"/>
    </location>
</feature>
<evidence type="ECO:0008006" key="5">
    <source>
        <dbReference type="Google" id="ProtNLM"/>
    </source>
</evidence>
<keyword evidence="2" id="KW-0732">Signal</keyword>
<feature type="region of interest" description="Disordered" evidence="1">
    <location>
        <begin position="106"/>
        <end position="127"/>
    </location>
</feature>
<accession>A0A2Z4IZC4</accession>
<evidence type="ECO:0000256" key="1">
    <source>
        <dbReference type="SAM" id="MobiDB-lite"/>
    </source>
</evidence>
<keyword evidence="4" id="KW-1185">Reference proteome</keyword>
<gene>
    <name evidence="3" type="ORF">DN051_15860</name>
</gene>
<dbReference type="AlphaFoldDB" id="A0A2Z4IZC4"/>
<feature type="signal peptide" evidence="2">
    <location>
        <begin position="1"/>
        <end position="30"/>
    </location>
</feature>
<protein>
    <recommendedName>
        <fullName evidence="5">ATP-binding protein</fullName>
    </recommendedName>
</protein>
<dbReference type="EMBL" id="CP030073">
    <property type="protein sequence ID" value="AWW37938.1"/>
    <property type="molecule type" value="Genomic_DNA"/>
</dbReference>
<name>A0A2Z4IZC4_9ACTN</name>
<dbReference type="Proteomes" id="UP000249616">
    <property type="component" value="Chromosome"/>
</dbReference>
<proteinExistence type="predicted"/>
<reference evidence="3 4" key="1">
    <citation type="journal article" date="2019" name="Int. J. Syst. Evol. Microbiol.">
        <title>Streptomyces cadmiisoli sp. nov., a novel actinomycete isolated from cadmium-contaminated soil.</title>
        <authorList>
            <person name="Li K."/>
            <person name="Tang X."/>
            <person name="Zhao J."/>
            <person name="Guo Y."/>
            <person name="Tang Y."/>
            <person name="Gao J."/>
        </authorList>
    </citation>
    <scope>NUCLEOTIDE SEQUENCE [LARGE SCALE GENOMIC DNA]</scope>
    <source>
        <strain evidence="3 4">ZFG47</strain>
    </source>
</reference>
<sequence>MARHVSARQSNARRVLIALATAGAALGAGATTSAAAEPQPVALGEFAPRTAVRTLTDQVPHVTGTVAGVKPNPLAGTNADPLDNGVDTQVGDFKAVKTRDLTRPVTQAPSVGEMPVVGQVTGSAQQG</sequence>
<dbReference type="RefSeq" id="WP_112438943.1">
    <property type="nucleotide sequence ID" value="NZ_CP030073.1"/>
</dbReference>